<name>A0ABY0TG06_9PROT</name>
<protein>
    <submittedName>
        <fullName evidence="1">Uncharacterized protein</fullName>
    </submittedName>
</protein>
<dbReference type="EMBL" id="FNKY01000001">
    <property type="protein sequence ID" value="SDQ68808.1"/>
    <property type="molecule type" value="Genomic_DNA"/>
</dbReference>
<organism evidence="1 2">
    <name type="scientific">Nitrosospira multiformis</name>
    <dbReference type="NCBI Taxonomy" id="1231"/>
    <lineage>
        <taxon>Bacteria</taxon>
        <taxon>Pseudomonadati</taxon>
        <taxon>Pseudomonadota</taxon>
        <taxon>Betaproteobacteria</taxon>
        <taxon>Nitrosomonadales</taxon>
        <taxon>Nitrosomonadaceae</taxon>
        <taxon>Nitrosospira</taxon>
    </lineage>
</organism>
<dbReference type="Proteomes" id="UP000183471">
    <property type="component" value="Unassembled WGS sequence"/>
</dbReference>
<comment type="caution">
    <text evidence="1">The sequence shown here is derived from an EMBL/GenBank/DDBJ whole genome shotgun (WGS) entry which is preliminary data.</text>
</comment>
<gene>
    <name evidence="1" type="ORF">SAMN05216402_1862</name>
</gene>
<evidence type="ECO:0000313" key="2">
    <source>
        <dbReference type="Proteomes" id="UP000183471"/>
    </source>
</evidence>
<keyword evidence="2" id="KW-1185">Reference proteome</keyword>
<proteinExistence type="predicted"/>
<sequence length="60" mass="6372">MVYQQALVTAGEHGVEKSSVTPEEIAPILCHNVAALLCGKYSGLCFVPTILHKTVFATQG</sequence>
<accession>A0ABY0TG06</accession>
<reference evidence="1 2" key="1">
    <citation type="submission" date="2016-10" db="EMBL/GenBank/DDBJ databases">
        <authorList>
            <person name="Varghese N."/>
            <person name="Submissions S."/>
        </authorList>
    </citation>
    <scope>NUCLEOTIDE SEQUENCE [LARGE SCALE GENOMIC DNA]</scope>
    <source>
        <strain evidence="1 2">Nl1</strain>
    </source>
</reference>
<evidence type="ECO:0000313" key="1">
    <source>
        <dbReference type="EMBL" id="SDQ68808.1"/>
    </source>
</evidence>